<evidence type="ECO:0000313" key="1">
    <source>
        <dbReference type="EMBL" id="JAH11127.1"/>
    </source>
</evidence>
<reference evidence="1" key="2">
    <citation type="journal article" date="2015" name="Fish Shellfish Immunol.">
        <title>Early steps in the European eel (Anguilla anguilla)-Vibrio vulnificus interaction in the gills: Role of the RtxA13 toxin.</title>
        <authorList>
            <person name="Callol A."/>
            <person name="Pajuelo D."/>
            <person name="Ebbesson L."/>
            <person name="Teles M."/>
            <person name="MacKenzie S."/>
            <person name="Amaro C."/>
        </authorList>
    </citation>
    <scope>NUCLEOTIDE SEQUENCE</scope>
</reference>
<dbReference type="AlphaFoldDB" id="A0A0E9Q3M0"/>
<organism evidence="1">
    <name type="scientific">Anguilla anguilla</name>
    <name type="common">European freshwater eel</name>
    <name type="synonym">Muraena anguilla</name>
    <dbReference type="NCBI Taxonomy" id="7936"/>
    <lineage>
        <taxon>Eukaryota</taxon>
        <taxon>Metazoa</taxon>
        <taxon>Chordata</taxon>
        <taxon>Craniata</taxon>
        <taxon>Vertebrata</taxon>
        <taxon>Euteleostomi</taxon>
        <taxon>Actinopterygii</taxon>
        <taxon>Neopterygii</taxon>
        <taxon>Teleostei</taxon>
        <taxon>Anguilliformes</taxon>
        <taxon>Anguillidae</taxon>
        <taxon>Anguilla</taxon>
    </lineage>
</organism>
<reference evidence="1" key="1">
    <citation type="submission" date="2014-11" db="EMBL/GenBank/DDBJ databases">
        <authorList>
            <person name="Amaro Gonzalez C."/>
        </authorList>
    </citation>
    <scope>NUCLEOTIDE SEQUENCE</scope>
</reference>
<sequence>MPKEGCHFLCSALSHYSTHMTAYVIQINLLTVCLPSSLKATHLHHSNLSTVPNSNP</sequence>
<name>A0A0E9Q3M0_ANGAN</name>
<proteinExistence type="predicted"/>
<protein>
    <submittedName>
        <fullName evidence="1">Uncharacterized protein</fullName>
    </submittedName>
</protein>
<dbReference type="EMBL" id="GBXM01097450">
    <property type="protein sequence ID" value="JAH11127.1"/>
    <property type="molecule type" value="Transcribed_RNA"/>
</dbReference>
<accession>A0A0E9Q3M0</accession>